<evidence type="ECO:0000313" key="3">
    <source>
        <dbReference type="Proteomes" id="UP000008703"/>
    </source>
</evidence>
<dbReference type="AlphaFoldDB" id="G2PHH4"/>
<geneLocation type="plasmid" evidence="2 3">
    <name>pSTRVI02</name>
</geneLocation>
<sequence length="56" mass="6113">MADSPDCQQQSPSTPEAPKEPTRLERLKRLLPWGQRKSKVSPPTQGAQKDAGGETP</sequence>
<dbReference type="HOGENOM" id="CLU_3012578_0_0_11"/>
<evidence type="ECO:0000256" key="1">
    <source>
        <dbReference type="SAM" id="MobiDB-lite"/>
    </source>
</evidence>
<feature type="compositionally biased region" description="Polar residues" evidence="1">
    <location>
        <begin position="1"/>
        <end position="14"/>
    </location>
</feature>
<reference evidence="2" key="1">
    <citation type="submission" date="2011-08" db="EMBL/GenBank/DDBJ databases">
        <title>Complete sequence of plasmid 2 of Streptomyces violaceusniger Tu 4113.</title>
        <authorList>
            <consortium name="US DOE Joint Genome Institute"/>
            <person name="Lucas S."/>
            <person name="Han J."/>
            <person name="Lapidus A."/>
            <person name="Cheng J.-F."/>
            <person name="Goodwin L."/>
            <person name="Pitluck S."/>
            <person name="Peters L."/>
            <person name="Ivanova N."/>
            <person name="Daligault H."/>
            <person name="Detter J.C."/>
            <person name="Han C."/>
            <person name="Tapia R."/>
            <person name="Land M."/>
            <person name="Hauser L."/>
            <person name="Kyrpides N."/>
            <person name="Ivanova N."/>
            <person name="Pagani I."/>
            <person name="Hagen A."/>
            <person name="Katz L."/>
            <person name="Fiedler H.-P."/>
            <person name="Keasling J."/>
            <person name="Fortman J."/>
            <person name="Woyke T."/>
        </authorList>
    </citation>
    <scope>NUCLEOTIDE SEQUENCE [LARGE SCALE GENOMIC DNA]</scope>
    <source>
        <strain evidence="2">Tu 4113</strain>
        <plasmid evidence="2">pSTRVI02</plasmid>
    </source>
</reference>
<evidence type="ECO:0000313" key="2">
    <source>
        <dbReference type="EMBL" id="AEM88820.1"/>
    </source>
</evidence>
<keyword evidence="3" id="KW-1185">Reference proteome</keyword>
<protein>
    <submittedName>
        <fullName evidence="2">Uncharacterized protein</fullName>
    </submittedName>
</protein>
<name>G2PHH4_STRV4</name>
<dbReference type="EMBL" id="CP002996">
    <property type="protein sequence ID" value="AEM88820.1"/>
    <property type="molecule type" value="Genomic_DNA"/>
</dbReference>
<organism evidence="2 3">
    <name type="scientific">Streptomyces violaceusniger (strain Tu 4113)</name>
    <dbReference type="NCBI Taxonomy" id="653045"/>
    <lineage>
        <taxon>Bacteria</taxon>
        <taxon>Bacillati</taxon>
        <taxon>Actinomycetota</taxon>
        <taxon>Actinomycetes</taxon>
        <taxon>Kitasatosporales</taxon>
        <taxon>Streptomycetaceae</taxon>
        <taxon>Streptomyces</taxon>
        <taxon>Streptomyces violaceusniger group</taxon>
    </lineage>
</organism>
<dbReference type="KEGG" id="svl:Strvi_0043"/>
<dbReference type="Proteomes" id="UP000008703">
    <property type="component" value="Plasmid pSTRVI02"/>
</dbReference>
<gene>
    <name evidence="2" type="ORF">Strvi_0043</name>
</gene>
<keyword evidence="2" id="KW-0614">Plasmid</keyword>
<feature type="compositionally biased region" description="Basic and acidic residues" evidence="1">
    <location>
        <begin position="17"/>
        <end position="28"/>
    </location>
</feature>
<proteinExistence type="predicted"/>
<accession>G2PHH4</accession>
<feature type="region of interest" description="Disordered" evidence="1">
    <location>
        <begin position="1"/>
        <end position="56"/>
    </location>
</feature>